<gene>
    <name evidence="2" type="ORF">NDU88_006825</name>
</gene>
<reference evidence="2" key="1">
    <citation type="journal article" date="2022" name="bioRxiv">
        <title>Sequencing and chromosome-scale assembly of the giantPleurodeles waltlgenome.</title>
        <authorList>
            <person name="Brown T."/>
            <person name="Elewa A."/>
            <person name="Iarovenko S."/>
            <person name="Subramanian E."/>
            <person name="Araus A.J."/>
            <person name="Petzold A."/>
            <person name="Susuki M."/>
            <person name="Suzuki K.-i.T."/>
            <person name="Hayashi T."/>
            <person name="Toyoda A."/>
            <person name="Oliveira C."/>
            <person name="Osipova E."/>
            <person name="Leigh N.D."/>
            <person name="Simon A."/>
            <person name="Yun M.H."/>
        </authorList>
    </citation>
    <scope>NUCLEOTIDE SEQUENCE</scope>
    <source>
        <strain evidence="2">20211129_DDA</strain>
        <tissue evidence="2">Liver</tissue>
    </source>
</reference>
<organism evidence="2 3">
    <name type="scientific">Pleurodeles waltl</name>
    <name type="common">Iberian ribbed newt</name>
    <dbReference type="NCBI Taxonomy" id="8319"/>
    <lineage>
        <taxon>Eukaryota</taxon>
        <taxon>Metazoa</taxon>
        <taxon>Chordata</taxon>
        <taxon>Craniata</taxon>
        <taxon>Vertebrata</taxon>
        <taxon>Euteleostomi</taxon>
        <taxon>Amphibia</taxon>
        <taxon>Batrachia</taxon>
        <taxon>Caudata</taxon>
        <taxon>Salamandroidea</taxon>
        <taxon>Salamandridae</taxon>
        <taxon>Pleurodelinae</taxon>
        <taxon>Pleurodeles</taxon>
    </lineage>
</organism>
<sequence length="106" mass="12183">MRVRHRRLVSGRQPGRERRSRAASLCPQQSLAERSAALISPAQPRQDPNQQQEELLVFTKRKRTPKREILHWLMASPPDRNKAMELLFICLARKINCVCVAIAMGL</sequence>
<feature type="region of interest" description="Disordered" evidence="1">
    <location>
        <begin position="1"/>
        <end position="29"/>
    </location>
</feature>
<evidence type="ECO:0000313" key="3">
    <source>
        <dbReference type="Proteomes" id="UP001066276"/>
    </source>
</evidence>
<keyword evidence="3" id="KW-1185">Reference proteome</keyword>
<evidence type="ECO:0000313" key="2">
    <source>
        <dbReference type="EMBL" id="KAJ1140473.1"/>
    </source>
</evidence>
<dbReference type="Proteomes" id="UP001066276">
    <property type="component" value="Chromosome 6"/>
</dbReference>
<name>A0AAV7QQ17_PLEWA</name>
<dbReference type="EMBL" id="JANPWB010000010">
    <property type="protein sequence ID" value="KAJ1140473.1"/>
    <property type="molecule type" value="Genomic_DNA"/>
</dbReference>
<protein>
    <submittedName>
        <fullName evidence="2">Uncharacterized protein</fullName>
    </submittedName>
</protein>
<comment type="caution">
    <text evidence="2">The sequence shown here is derived from an EMBL/GenBank/DDBJ whole genome shotgun (WGS) entry which is preliminary data.</text>
</comment>
<proteinExistence type="predicted"/>
<accession>A0AAV7QQ17</accession>
<evidence type="ECO:0000256" key="1">
    <source>
        <dbReference type="SAM" id="MobiDB-lite"/>
    </source>
</evidence>
<dbReference type="AlphaFoldDB" id="A0AAV7QQ17"/>